<dbReference type="AlphaFoldDB" id="A0AB33C322"/>
<gene>
    <name evidence="1" type="ORF">CCE30_00890</name>
</gene>
<sequence length="78" mass="9191">MKDNNDFKPLDLNETDIFEPIDLSKTAIFEPIDFSNEFEPIDFSKFDFEPEEFDKCVEKLNKELEIALENAEKNLDDL</sequence>
<evidence type="ECO:0000313" key="2">
    <source>
        <dbReference type="Proteomes" id="UP000195798"/>
    </source>
</evidence>
<proteinExistence type="predicted"/>
<dbReference type="Proteomes" id="UP000195798">
    <property type="component" value="Chromosome"/>
</dbReference>
<protein>
    <submittedName>
        <fullName evidence="1">Uncharacterized protein</fullName>
    </submittedName>
</protein>
<dbReference type="RefSeq" id="WP_065169484.1">
    <property type="nucleotide sequence ID" value="NZ_CP021427.1"/>
</dbReference>
<accession>A0AB33C322</accession>
<evidence type="ECO:0000313" key="1">
    <source>
        <dbReference type="EMBL" id="ART97563.1"/>
    </source>
</evidence>
<dbReference type="EMBL" id="CP021427">
    <property type="protein sequence ID" value="ART97563.1"/>
    <property type="molecule type" value="Genomic_DNA"/>
</dbReference>
<name>A0AB33C322_LACGS</name>
<reference evidence="1 2" key="1">
    <citation type="submission" date="2017-05" db="EMBL/GenBank/DDBJ databases">
        <authorList>
            <person name="Oh N.-S."/>
        </authorList>
    </citation>
    <scope>NUCLEOTIDE SEQUENCE [LARGE SCALE GENOMIC DNA]</scope>
    <source>
        <strain evidence="1 2">4M13</strain>
    </source>
</reference>
<organism evidence="1 2">
    <name type="scientific">Lactobacillus gasseri</name>
    <dbReference type="NCBI Taxonomy" id="1596"/>
    <lineage>
        <taxon>Bacteria</taxon>
        <taxon>Bacillati</taxon>
        <taxon>Bacillota</taxon>
        <taxon>Bacilli</taxon>
        <taxon>Lactobacillales</taxon>
        <taxon>Lactobacillaceae</taxon>
        <taxon>Lactobacillus</taxon>
    </lineage>
</organism>